<feature type="chain" id="PRO_5016360641" evidence="1">
    <location>
        <begin position="31"/>
        <end position="155"/>
    </location>
</feature>
<keyword evidence="3" id="KW-1185">Reference proteome</keyword>
<organism evidence="2 3">
    <name type="scientific">Olleya aquimaris</name>
    <dbReference type="NCBI Taxonomy" id="639310"/>
    <lineage>
        <taxon>Bacteria</taxon>
        <taxon>Pseudomonadati</taxon>
        <taxon>Bacteroidota</taxon>
        <taxon>Flavobacteriia</taxon>
        <taxon>Flavobacteriales</taxon>
        <taxon>Flavobacteriaceae</taxon>
    </lineage>
</organism>
<dbReference type="RefSeq" id="WP_111658960.1">
    <property type="nucleotide sequence ID" value="NZ_QLLO01000002.1"/>
</dbReference>
<dbReference type="AlphaFoldDB" id="A0A327RIF6"/>
<comment type="caution">
    <text evidence="2">The sequence shown here is derived from an EMBL/GenBank/DDBJ whole genome shotgun (WGS) entry which is preliminary data.</text>
</comment>
<accession>A0A327RIF6</accession>
<evidence type="ECO:0000256" key="1">
    <source>
        <dbReference type="SAM" id="SignalP"/>
    </source>
</evidence>
<dbReference type="Proteomes" id="UP000248703">
    <property type="component" value="Unassembled WGS sequence"/>
</dbReference>
<proteinExistence type="predicted"/>
<dbReference type="Pfam" id="PF09912">
    <property type="entry name" value="DUF2141"/>
    <property type="match status" value="1"/>
</dbReference>
<gene>
    <name evidence="2" type="ORF">LY08_00602</name>
</gene>
<dbReference type="EMBL" id="QLLO01000002">
    <property type="protein sequence ID" value="RAJ16826.1"/>
    <property type="molecule type" value="Genomic_DNA"/>
</dbReference>
<feature type="signal peptide" evidence="1">
    <location>
        <begin position="1"/>
        <end position="30"/>
    </location>
</feature>
<protein>
    <submittedName>
        <fullName evidence="2">Uncharacterized protein (DUF2141 family)</fullName>
    </submittedName>
</protein>
<keyword evidence="1" id="KW-0732">Signal</keyword>
<dbReference type="InterPro" id="IPR018673">
    <property type="entry name" value="DUF2141"/>
</dbReference>
<reference evidence="2 3" key="1">
    <citation type="submission" date="2018-06" db="EMBL/GenBank/DDBJ databases">
        <title>Genomic Encyclopedia of Archaeal and Bacterial Type Strains, Phase II (KMG-II): from individual species to whole genera.</title>
        <authorList>
            <person name="Goeker M."/>
        </authorList>
    </citation>
    <scope>NUCLEOTIDE SEQUENCE [LARGE SCALE GENOMIC DNA]</scope>
    <source>
        <strain evidence="2 3">DSM 24464</strain>
    </source>
</reference>
<evidence type="ECO:0000313" key="2">
    <source>
        <dbReference type="EMBL" id="RAJ16826.1"/>
    </source>
</evidence>
<name>A0A327RIF6_9FLAO</name>
<dbReference type="OrthoDB" id="9788332at2"/>
<sequence>MKTSTTPNPLKRNLLTTLVLFVFSLTLTVAQTETEVATEEGQTITVTINNVKNNTGQVMLALHTKDTWMKSLGVQNINTVIENNSVSITFKNVQPGTYSIMALHDVNTNNRMDFENGMPQESYGMSNNPLSYGPPQFSEAKFEVTNEDLEFNIRF</sequence>
<evidence type="ECO:0000313" key="3">
    <source>
        <dbReference type="Proteomes" id="UP000248703"/>
    </source>
</evidence>